<reference evidence="8 9" key="1">
    <citation type="submission" date="2016-10" db="EMBL/GenBank/DDBJ databases">
        <authorList>
            <person name="de Groot N.N."/>
        </authorList>
    </citation>
    <scope>NUCLEOTIDE SEQUENCE [LARGE SCALE GENOMIC DNA]</scope>
    <source>
        <strain evidence="8 9">B7-7</strain>
    </source>
</reference>
<gene>
    <name evidence="8" type="ORF">SAMN05421693_1198</name>
</gene>
<dbReference type="EMBL" id="FOFO01000019">
    <property type="protein sequence ID" value="SEQ17108.1"/>
    <property type="molecule type" value="Genomic_DNA"/>
</dbReference>
<evidence type="ECO:0000256" key="2">
    <source>
        <dbReference type="ARBA" id="ARBA00022670"/>
    </source>
</evidence>
<dbReference type="Proteomes" id="UP000199496">
    <property type="component" value="Unassembled WGS sequence"/>
</dbReference>
<evidence type="ECO:0000259" key="7">
    <source>
        <dbReference type="Pfam" id="PF01343"/>
    </source>
</evidence>
<dbReference type="PANTHER" id="PTHR42987:SF8">
    <property type="entry name" value="PROTEINASE"/>
    <property type="match status" value="1"/>
</dbReference>
<dbReference type="SUPFAM" id="SSF52096">
    <property type="entry name" value="ClpP/crotonase"/>
    <property type="match status" value="1"/>
</dbReference>
<keyword evidence="6" id="KW-0812">Transmembrane</keyword>
<dbReference type="InterPro" id="IPR047272">
    <property type="entry name" value="S49_SppA_C"/>
</dbReference>
<name>A0A1H9DWI4_9GAMM</name>
<evidence type="ECO:0000256" key="5">
    <source>
        <dbReference type="SAM" id="MobiDB-lite"/>
    </source>
</evidence>
<evidence type="ECO:0000256" key="3">
    <source>
        <dbReference type="ARBA" id="ARBA00022801"/>
    </source>
</evidence>
<keyword evidence="6" id="KW-0472">Membrane</keyword>
<accession>A0A1H9DWI4</accession>
<keyword evidence="4" id="KW-0720">Serine protease</keyword>
<evidence type="ECO:0000256" key="1">
    <source>
        <dbReference type="ARBA" id="ARBA00008683"/>
    </source>
</evidence>
<dbReference type="InterPro" id="IPR029045">
    <property type="entry name" value="ClpP/crotonase-like_dom_sf"/>
</dbReference>
<feature type="region of interest" description="Disordered" evidence="5">
    <location>
        <begin position="1"/>
        <end position="25"/>
    </location>
</feature>
<sequence>MNASMEPDDGQRRSAPENPPAPENWEREALQEIALAGVKERRAARRWGIFFKLLGFAYLFFILFAVMDSMPGRDADRKVPHTALVDVQGIIAEGGAASADLVVRGLRAAFENRNTVAVILRINSPGGSPVQAGYINDAIRHLREQHPDIPLYAVISDVGASGGYYVAVSADQIYADRASIIGSIGVRMDSFGFVDAIDRLGIERRLMTAGGNKGLLDPFMPVQADEKAHVQAMLDRIHMQFVEAVKAGRGDRLADDPRLFTGLIWTGEEGVELGLIDGLGSAGYVAREVIGEEKIVDFTRRQDLFTRLAEGFGVATLRVFQESIQGTLR</sequence>
<dbReference type="Pfam" id="PF01343">
    <property type="entry name" value="Peptidase_S49"/>
    <property type="match status" value="1"/>
</dbReference>
<dbReference type="STRING" id="867345.SAMN05421693_1198"/>
<proteinExistence type="inferred from homology"/>
<dbReference type="CDD" id="cd07023">
    <property type="entry name" value="S49_Sppa_N_C"/>
    <property type="match status" value="1"/>
</dbReference>
<evidence type="ECO:0000313" key="9">
    <source>
        <dbReference type="Proteomes" id="UP000199496"/>
    </source>
</evidence>
<dbReference type="PANTHER" id="PTHR42987">
    <property type="entry name" value="PEPTIDASE S49"/>
    <property type="match status" value="1"/>
</dbReference>
<protein>
    <submittedName>
        <fullName evidence="8">Protease-4</fullName>
    </submittedName>
</protein>
<organism evidence="8 9">
    <name type="scientific">Ectothiorhodospira magna</name>
    <dbReference type="NCBI Taxonomy" id="867345"/>
    <lineage>
        <taxon>Bacteria</taxon>
        <taxon>Pseudomonadati</taxon>
        <taxon>Pseudomonadota</taxon>
        <taxon>Gammaproteobacteria</taxon>
        <taxon>Chromatiales</taxon>
        <taxon>Ectothiorhodospiraceae</taxon>
        <taxon>Ectothiorhodospira</taxon>
    </lineage>
</organism>
<dbReference type="AlphaFoldDB" id="A0A1H9DWI4"/>
<keyword evidence="6" id="KW-1133">Transmembrane helix</keyword>
<feature type="domain" description="Peptidase S49" evidence="7">
    <location>
        <begin position="147"/>
        <end position="288"/>
    </location>
</feature>
<evidence type="ECO:0000313" key="8">
    <source>
        <dbReference type="EMBL" id="SEQ17108.1"/>
    </source>
</evidence>
<dbReference type="Gene3D" id="6.20.330.10">
    <property type="match status" value="1"/>
</dbReference>
<keyword evidence="3" id="KW-0378">Hydrolase</keyword>
<keyword evidence="2 8" id="KW-0645">Protease</keyword>
<keyword evidence="9" id="KW-1185">Reference proteome</keyword>
<feature type="transmembrane region" description="Helical" evidence="6">
    <location>
        <begin position="49"/>
        <end position="67"/>
    </location>
</feature>
<comment type="similarity">
    <text evidence="1">Belongs to the peptidase S49 family.</text>
</comment>
<dbReference type="Gene3D" id="3.90.226.10">
    <property type="entry name" value="2-enoyl-CoA Hydratase, Chain A, domain 1"/>
    <property type="match status" value="1"/>
</dbReference>
<dbReference type="GO" id="GO:0006508">
    <property type="term" value="P:proteolysis"/>
    <property type="evidence" value="ECO:0007669"/>
    <property type="project" value="UniProtKB-KW"/>
</dbReference>
<dbReference type="InterPro" id="IPR002142">
    <property type="entry name" value="Peptidase_S49"/>
</dbReference>
<evidence type="ECO:0000256" key="6">
    <source>
        <dbReference type="SAM" id="Phobius"/>
    </source>
</evidence>
<dbReference type="GO" id="GO:0008236">
    <property type="term" value="F:serine-type peptidase activity"/>
    <property type="evidence" value="ECO:0007669"/>
    <property type="project" value="UniProtKB-KW"/>
</dbReference>
<evidence type="ECO:0000256" key="4">
    <source>
        <dbReference type="ARBA" id="ARBA00022825"/>
    </source>
</evidence>